<dbReference type="STRING" id="145388.A0A0D2KCC3"/>
<evidence type="ECO:0000256" key="1">
    <source>
        <dbReference type="SAM" id="MobiDB-lite"/>
    </source>
</evidence>
<feature type="region of interest" description="Disordered" evidence="1">
    <location>
        <begin position="1"/>
        <end position="20"/>
    </location>
</feature>
<protein>
    <submittedName>
        <fullName evidence="2">Uncharacterized protein</fullName>
    </submittedName>
</protein>
<dbReference type="Gene3D" id="2.40.30.270">
    <property type="match status" value="1"/>
</dbReference>
<accession>A0A0D2KCC3</accession>
<organism evidence="2 3">
    <name type="scientific">Monoraphidium neglectum</name>
    <dbReference type="NCBI Taxonomy" id="145388"/>
    <lineage>
        <taxon>Eukaryota</taxon>
        <taxon>Viridiplantae</taxon>
        <taxon>Chlorophyta</taxon>
        <taxon>core chlorophytes</taxon>
        <taxon>Chlorophyceae</taxon>
        <taxon>CS clade</taxon>
        <taxon>Sphaeropleales</taxon>
        <taxon>Selenastraceae</taxon>
        <taxon>Monoraphidium</taxon>
    </lineage>
</organism>
<dbReference type="Proteomes" id="UP000054498">
    <property type="component" value="Unassembled WGS sequence"/>
</dbReference>
<evidence type="ECO:0000313" key="3">
    <source>
        <dbReference type="Proteomes" id="UP000054498"/>
    </source>
</evidence>
<gene>
    <name evidence="2" type="ORF">MNEG_14460</name>
</gene>
<dbReference type="KEGG" id="mng:MNEG_14460"/>
<dbReference type="RefSeq" id="XP_013892523.1">
    <property type="nucleotide sequence ID" value="XM_014037069.1"/>
</dbReference>
<dbReference type="GeneID" id="25732025"/>
<proteinExistence type="predicted"/>
<reference evidence="2 3" key="1">
    <citation type="journal article" date="2013" name="BMC Genomics">
        <title>Reconstruction of the lipid metabolism for the microalga Monoraphidium neglectum from its genome sequence reveals characteristics suitable for biofuel production.</title>
        <authorList>
            <person name="Bogen C."/>
            <person name="Al-Dilaimi A."/>
            <person name="Albersmeier A."/>
            <person name="Wichmann J."/>
            <person name="Grundmann M."/>
            <person name="Rupp O."/>
            <person name="Lauersen K.J."/>
            <person name="Blifernez-Klassen O."/>
            <person name="Kalinowski J."/>
            <person name="Goesmann A."/>
            <person name="Mussgnug J.H."/>
            <person name="Kruse O."/>
        </authorList>
    </citation>
    <scope>NUCLEOTIDE SEQUENCE [LARGE SCALE GENOMIC DNA]</scope>
    <source>
        <strain evidence="2 3">SAG 48.87</strain>
    </source>
</reference>
<feature type="non-terminal residue" evidence="2">
    <location>
        <position position="1"/>
    </location>
</feature>
<name>A0A0D2KCC3_9CHLO</name>
<dbReference type="EMBL" id="KK104724">
    <property type="protein sequence ID" value="KIY93503.1"/>
    <property type="molecule type" value="Genomic_DNA"/>
</dbReference>
<dbReference type="AlphaFoldDB" id="A0A0D2KCC3"/>
<evidence type="ECO:0000313" key="2">
    <source>
        <dbReference type="EMBL" id="KIY93503.1"/>
    </source>
</evidence>
<sequence>FSPHDVVALRPNSQPPGAGGAPLCGGLVYRVREGAVVVAVDEPPEEGLEQPLRLEKLANEVG</sequence>
<keyword evidence="3" id="KW-1185">Reference proteome</keyword>